<proteinExistence type="predicted"/>
<keyword evidence="1" id="KW-0614">Plasmid</keyword>
<gene>
    <name evidence="1" type="ORF">CUJ84_pRLN1000984</name>
</gene>
<evidence type="ECO:0000313" key="2">
    <source>
        <dbReference type="Proteomes" id="UP000238523"/>
    </source>
</evidence>
<dbReference type="EMBL" id="CP025013">
    <property type="protein sequence ID" value="AUW46438.1"/>
    <property type="molecule type" value="Genomic_DNA"/>
</dbReference>
<geneLocation type="plasmid" evidence="2">
    <name>prln1</name>
</geneLocation>
<accession>A0A2K9ZDZ4</accession>
<sequence length="176" mass="18846">MEFAVFRAWGNTYLPAVVSVLTMESDMSNVSRTGKEEINNATSPTTFGKSVESQAQIEDAAAQSSPDAGGEMLNIYRLEPIAAPDDPRWDNSPGHGTVVVAARTAGDARIVAAARELDFMEVDAAPAEDVTTVNASAFRDDKLYTVIEIERNRGDVTRGILDGAVAVDTIRPVQSD</sequence>
<evidence type="ECO:0000313" key="1">
    <source>
        <dbReference type="EMBL" id="AUW46438.1"/>
    </source>
</evidence>
<organism evidence="1 2">
    <name type="scientific">Rhizobium leguminosarum</name>
    <dbReference type="NCBI Taxonomy" id="384"/>
    <lineage>
        <taxon>Bacteria</taxon>
        <taxon>Pseudomonadati</taxon>
        <taxon>Pseudomonadota</taxon>
        <taxon>Alphaproteobacteria</taxon>
        <taxon>Hyphomicrobiales</taxon>
        <taxon>Rhizobiaceae</taxon>
        <taxon>Rhizobium/Agrobacterium group</taxon>
        <taxon>Rhizobium</taxon>
    </lineage>
</organism>
<protein>
    <submittedName>
        <fullName evidence="1">Uncharacterized protein</fullName>
    </submittedName>
</protein>
<dbReference type="AlphaFoldDB" id="A0A2K9ZDZ4"/>
<name>A0A2K9ZDZ4_RHILE</name>
<dbReference type="Proteomes" id="UP000238523">
    <property type="component" value="Plasmid pRLN1"/>
</dbReference>
<reference evidence="1 2" key="1">
    <citation type="submission" date="2017-11" db="EMBL/GenBank/DDBJ databases">
        <title>Complete genome of Rhizobium leguminosarum Norway, an ineffective micro-symbiont.</title>
        <authorList>
            <person name="Hoffrichter A."/>
            <person name="Liang J."/>
            <person name="Brachmann A."/>
            <person name="Marin M."/>
        </authorList>
    </citation>
    <scope>NUCLEOTIDE SEQUENCE [LARGE SCALE GENOMIC DNA]</scope>
    <source>
        <strain evidence="1 2">Norway</strain>
        <plasmid evidence="2">Plasmid prln1</plasmid>
    </source>
</reference>